<feature type="domain" description="Surface antigen" evidence="2">
    <location>
        <begin position="66"/>
        <end position="149"/>
    </location>
</feature>
<dbReference type="PROSITE" id="PS51257">
    <property type="entry name" value="PROKAR_LIPOPROTEIN"/>
    <property type="match status" value="1"/>
</dbReference>
<dbReference type="EMBL" id="JAGINP010000002">
    <property type="protein sequence ID" value="MBP2290899.1"/>
    <property type="molecule type" value="Genomic_DNA"/>
</dbReference>
<evidence type="ECO:0000259" key="2">
    <source>
        <dbReference type="Pfam" id="PF16998"/>
    </source>
</evidence>
<keyword evidence="4" id="KW-1185">Reference proteome</keyword>
<dbReference type="InterPro" id="IPR032635">
    <property type="entry name" value="Anti_2"/>
</dbReference>
<proteinExistence type="predicted"/>
<keyword evidence="1" id="KW-0732">Signal</keyword>
<name>A0ABS4SFD3_9PROT</name>
<dbReference type="Proteomes" id="UP000781958">
    <property type="component" value="Unassembled WGS sequence"/>
</dbReference>
<sequence>MFVKKLVPAALAVALLAGCAETPKQAAKEEGIYGGVISSQYGKASSKVASSGVGTLVGAFIGKGVTITESDAAAAEAAAKRAYSAPIGEKIGWTNPQTGHSGTLTTTRDGYNNAGQYCREYQQTVTTGSKTELGYGTACKQSDGAWKIIANS</sequence>
<organism evidence="3 4">
    <name type="scientific">Azospirillum rugosum</name>
    <dbReference type="NCBI Taxonomy" id="416170"/>
    <lineage>
        <taxon>Bacteria</taxon>
        <taxon>Pseudomonadati</taxon>
        <taxon>Pseudomonadota</taxon>
        <taxon>Alphaproteobacteria</taxon>
        <taxon>Rhodospirillales</taxon>
        <taxon>Azospirillaceae</taxon>
        <taxon>Azospirillum</taxon>
    </lineage>
</organism>
<dbReference type="Pfam" id="PF16998">
    <property type="entry name" value="17kDa_Anti_2"/>
    <property type="match status" value="1"/>
</dbReference>
<evidence type="ECO:0000313" key="4">
    <source>
        <dbReference type="Proteomes" id="UP000781958"/>
    </source>
</evidence>
<reference evidence="3 4" key="1">
    <citation type="submission" date="2021-03" db="EMBL/GenBank/DDBJ databases">
        <title>Genomic Encyclopedia of Type Strains, Phase III (KMG-III): the genomes of soil and plant-associated and newly described type strains.</title>
        <authorList>
            <person name="Whitman W."/>
        </authorList>
    </citation>
    <scope>NUCLEOTIDE SEQUENCE [LARGE SCALE GENOMIC DNA]</scope>
    <source>
        <strain evidence="3 4">IMMIB AFH-6</strain>
    </source>
</reference>
<feature type="chain" id="PRO_5045521037" evidence="1">
    <location>
        <begin position="27"/>
        <end position="152"/>
    </location>
</feature>
<evidence type="ECO:0000256" key="1">
    <source>
        <dbReference type="SAM" id="SignalP"/>
    </source>
</evidence>
<protein>
    <submittedName>
        <fullName evidence="3">Surface antigen</fullName>
    </submittedName>
</protein>
<evidence type="ECO:0000313" key="3">
    <source>
        <dbReference type="EMBL" id="MBP2290899.1"/>
    </source>
</evidence>
<accession>A0ABS4SFD3</accession>
<gene>
    <name evidence="3" type="ORF">J2851_000641</name>
</gene>
<dbReference type="RefSeq" id="WP_209763851.1">
    <property type="nucleotide sequence ID" value="NZ_JAGINP010000002.1"/>
</dbReference>
<feature type="signal peptide" evidence="1">
    <location>
        <begin position="1"/>
        <end position="26"/>
    </location>
</feature>
<comment type="caution">
    <text evidence="3">The sequence shown here is derived from an EMBL/GenBank/DDBJ whole genome shotgun (WGS) entry which is preliminary data.</text>
</comment>